<reference evidence="3" key="1">
    <citation type="submission" date="2013-02" db="EMBL/GenBank/DDBJ databases">
        <authorList>
            <consortium name="The Broad Institute Genome Sequencing Platform"/>
            <person name="Cuomo C."/>
            <person name="Becnel J."/>
            <person name="Sanscrainte N."/>
            <person name="Walker B."/>
            <person name="Young S.K."/>
            <person name="Zeng Q."/>
            <person name="Gargeya S."/>
            <person name="Fitzgerald M."/>
            <person name="Haas B."/>
            <person name="Abouelleil A."/>
            <person name="Alvarado L."/>
            <person name="Arachchi H.M."/>
            <person name="Berlin A.M."/>
            <person name="Chapman S.B."/>
            <person name="Dewar J."/>
            <person name="Goldberg J."/>
            <person name="Griggs A."/>
            <person name="Gujja S."/>
            <person name="Hansen M."/>
            <person name="Howarth C."/>
            <person name="Imamovic A."/>
            <person name="Larimer J."/>
            <person name="McCowan C."/>
            <person name="Murphy C."/>
            <person name="Neiman D."/>
            <person name="Pearson M."/>
            <person name="Priest M."/>
            <person name="Roberts A."/>
            <person name="Saif S."/>
            <person name="Shea T."/>
            <person name="Sisk P."/>
            <person name="Sykes S."/>
            <person name="Wortman J."/>
            <person name="Nusbaum C."/>
            <person name="Birren B."/>
        </authorList>
    </citation>
    <scope>NUCLEOTIDE SEQUENCE [LARGE SCALE GENOMIC DNA]</scope>
    <source>
        <strain evidence="3">PRA339</strain>
    </source>
</reference>
<dbReference type="EMBL" id="KK365131">
    <property type="protein sequence ID" value="KCZ82205.1"/>
    <property type="molecule type" value="Genomic_DNA"/>
</dbReference>
<organism evidence="2 3">
    <name type="scientific">Anncaliia algerae PRA339</name>
    <dbReference type="NCBI Taxonomy" id="1288291"/>
    <lineage>
        <taxon>Eukaryota</taxon>
        <taxon>Fungi</taxon>
        <taxon>Fungi incertae sedis</taxon>
        <taxon>Microsporidia</taxon>
        <taxon>Tubulinosematoidea</taxon>
        <taxon>Tubulinosematidae</taxon>
        <taxon>Anncaliia</taxon>
    </lineage>
</organism>
<dbReference type="OrthoDB" id="3010309at2759"/>
<dbReference type="GO" id="GO:0015031">
    <property type="term" value="P:protein transport"/>
    <property type="evidence" value="ECO:0007669"/>
    <property type="project" value="InterPro"/>
</dbReference>
<gene>
    <name evidence="2" type="ORF">H312_00228</name>
</gene>
<dbReference type="VEuPathDB" id="MicrosporidiaDB:H312_00228"/>
<dbReference type="HOGENOM" id="CLU_3193935_0_0_1"/>
<reference evidence="2 3" key="2">
    <citation type="submission" date="2014-03" db="EMBL/GenBank/DDBJ databases">
        <title>The Genome Sequence of Anncaliia algerae insect isolate PRA339.</title>
        <authorList>
            <consortium name="The Broad Institute Genome Sequencing Platform"/>
            <consortium name="The Broad Institute Genome Sequencing Center for Infectious Disease"/>
            <person name="Cuomo C."/>
            <person name="Becnel J."/>
            <person name="Sanscrainte N."/>
            <person name="Walker B."/>
            <person name="Young S.K."/>
            <person name="Zeng Q."/>
            <person name="Gargeya S."/>
            <person name="Fitzgerald M."/>
            <person name="Haas B."/>
            <person name="Abouelleil A."/>
            <person name="Alvarado L."/>
            <person name="Arachchi H.M."/>
            <person name="Berlin A.M."/>
            <person name="Chapman S.B."/>
            <person name="Dewar J."/>
            <person name="Goldberg J."/>
            <person name="Griggs A."/>
            <person name="Gujja S."/>
            <person name="Hansen M."/>
            <person name="Howarth C."/>
            <person name="Imamovic A."/>
            <person name="Larimer J."/>
            <person name="McCowan C."/>
            <person name="Murphy C."/>
            <person name="Neiman D."/>
            <person name="Pearson M."/>
            <person name="Priest M."/>
            <person name="Roberts A."/>
            <person name="Saif S."/>
            <person name="Shea T."/>
            <person name="Sisk P."/>
            <person name="Sykes S."/>
            <person name="Wortman J."/>
            <person name="Nusbaum C."/>
            <person name="Birren B."/>
        </authorList>
    </citation>
    <scope>NUCLEOTIDE SEQUENCE [LARGE SCALE GENOMIC DNA]</scope>
    <source>
        <strain evidence="2 3">PRA339</strain>
    </source>
</reference>
<dbReference type="InterPro" id="IPR002208">
    <property type="entry name" value="SecY/SEC61-alpha"/>
</dbReference>
<evidence type="ECO:0000313" key="3">
    <source>
        <dbReference type="Proteomes" id="UP000030655"/>
    </source>
</evidence>
<comment type="similarity">
    <text evidence="1">Belongs to the SecY/SEC61-alpha family.</text>
</comment>
<dbReference type="AlphaFoldDB" id="A0A059F4T2"/>
<evidence type="ECO:0000313" key="2">
    <source>
        <dbReference type="EMBL" id="KCZ82205.1"/>
    </source>
</evidence>
<dbReference type="InterPro" id="IPR023201">
    <property type="entry name" value="SecY_dom_sf"/>
</dbReference>
<evidence type="ECO:0000256" key="1">
    <source>
        <dbReference type="RuleBase" id="RU004349"/>
    </source>
</evidence>
<keyword evidence="3" id="KW-1185">Reference proteome</keyword>
<proteinExistence type="inferred from homology"/>
<protein>
    <submittedName>
        <fullName evidence="2">Protein transporter SEC61 subunit alpha</fullName>
    </submittedName>
</protein>
<dbReference type="PANTHER" id="PTHR10906">
    <property type="entry name" value="SECY/SEC61-ALPHA FAMILY MEMBER"/>
    <property type="match status" value="1"/>
</dbReference>
<name>A0A059F4T2_9MICR</name>
<dbReference type="Pfam" id="PF00344">
    <property type="entry name" value="SecY"/>
    <property type="match status" value="1"/>
</dbReference>
<feature type="non-terminal residue" evidence="2">
    <location>
        <position position="1"/>
    </location>
</feature>
<accession>A0A059F4T2</accession>
<dbReference type="Gene3D" id="1.10.3370.10">
    <property type="entry name" value="SecY subunit domain"/>
    <property type="match status" value="1"/>
</dbReference>
<dbReference type="GO" id="GO:0016020">
    <property type="term" value="C:membrane"/>
    <property type="evidence" value="ECO:0007669"/>
    <property type="project" value="InterPro"/>
</dbReference>
<dbReference type="STRING" id="1288291.A0A059F4T2"/>
<dbReference type="SUPFAM" id="SSF103491">
    <property type="entry name" value="Preprotein translocase SecY subunit"/>
    <property type="match status" value="1"/>
</dbReference>
<dbReference type="Proteomes" id="UP000030655">
    <property type="component" value="Unassembled WGS sequence"/>
</dbReference>
<sequence length="46" mass="5056">GIIIILLDELLSKYGIGSGVNLFIATNVCENILWKAFSPKVYSTLK</sequence>